<dbReference type="CDD" id="cd18186">
    <property type="entry name" value="BTB_POZ_ZBTB_KLHL-like"/>
    <property type="match status" value="1"/>
</dbReference>
<dbReference type="InterPro" id="IPR052945">
    <property type="entry name" value="Mitotic_Regulator"/>
</dbReference>
<dbReference type="InterPro" id="IPR011333">
    <property type="entry name" value="SKP1/BTB/POZ_sf"/>
</dbReference>
<protein>
    <submittedName>
        <fullName evidence="3">Sel1-repeat-containing protein ybeq</fullName>
    </submittedName>
</protein>
<evidence type="ECO:0000313" key="3">
    <source>
        <dbReference type="EMBL" id="KAJ6242417.1"/>
    </source>
</evidence>
<dbReference type="PANTHER" id="PTHR43628:SF1">
    <property type="entry name" value="CHITIN SYNTHASE REGULATORY FACTOR 2-RELATED"/>
    <property type="match status" value="1"/>
</dbReference>
<dbReference type="InterPro" id="IPR036770">
    <property type="entry name" value="Ankyrin_rpt-contain_sf"/>
</dbReference>
<keyword evidence="1" id="KW-0802">TPR repeat</keyword>
<evidence type="ECO:0000256" key="1">
    <source>
        <dbReference type="PROSITE-ProRule" id="PRU00339"/>
    </source>
</evidence>
<feature type="domain" description="BTB" evidence="2">
    <location>
        <begin position="580"/>
        <end position="635"/>
    </location>
</feature>
<accession>A0ABQ8YCU4</accession>
<dbReference type="Proteomes" id="UP001150062">
    <property type="component" value="Unassembled WGS sequence"/>
</dbReference>
<dbReference type="SMART" id="SM00671">
    <property type="entry name" value="SEL1"/>
    <property type="match status" value="6"/>
</dbReference>
<feature type="repeat" description="TPR" evidence="1">
    <location>
        <begin position="15"/>
        <end position="48"/>
    </location>
</feature>
<dbReference type="SUPFAM" id="SSF81901">
    <property type="entry name" value="HCP-like"/>
    <property type="match status" value="2"/>
</dbReference>
<name>A0ABQ8YCU4_9EUKA</name>
<gene>
    <name evidence="3" type="ORF">M0813_22555</name>
</gene>
<evidence type="ECO:0000259" key="2">
    <source>
        <dbReference type="PROSITE" id="PS50097"/>
    </source>
</evidence>
<organism evidence="3 4">
    <name type="scientific">Anaeramoeba flamelloides</name>
    <dbReference type="NCBI Taxonomy" id="1746091"/>
    <lineage>
        <taxon>Eukaryota</taxon>
        <taxon>Metamonada</taxon>
        <taxon>Anaeramoebidae</taxon>
        <taxon>Anaeramoeba</taxon>
    </lineage>
</organism>
<dbReference type="SUPFAM" id="SSF54695">
    <property type="entry name" value="POZ domain"/>
    <property type="match status" value="1"/>
</dbReference>
<reference evidence="3" key="1">
    <citation type="submission" date="2022-08" db="EMBL/GenBank/DDBJ databases">
        <title>Novel sulfate-reducing endosymbionts in the free-living metamonad Anaeramoeba.</title>
        <authorList>
            <person name="Jerlstrom-Hultqvist J."/>
            <person name="Cepicka I."/>
            <person name="Gallot-Lavallee L."/>
            <person name="Salas-Leiva D."/>
            <person name="Curtis B.A."/>
            <person name="Zahonova K."/>
            <person name="Pipaliya S."/>
            <person name="Dacks J."/>
            <person name="Roger A.J."/>
        </authorList>
    </citation>
    <scope>NUCLEOTIDE SEQUENCE</scope>
    <source>
        <strain evidence="3">Schooner1</strain>
    </source>
</reference>
<dbReference type="Pfam" id="PF00651">
    <property type="entry name" value="BTB"/>
    <property type="match status" value="1"/>
</dbReference>
<dbReference type="Gene3D" id="1.25.40.20">
    <property type="entry name" value="Ankyrin repeat-containing domain"/>
    <property type="match status" value="1"/>
</dbReference>
<dbReference type="PROSITE" id="PS50097">
    <property type="entry name" value="BTB"/>
    <property type="match status" value="1"/>
</dbReference>
<dbReference type="EMBL" id="JAOAOG010000175">
    <property type="protein sequence ID" value="KAJ6242417.1"/>
    <property type="molecule type" value="Genomic_DNA"/>
</dbReference>
<dbReference type="InterPro" id="IPR011990">
    <property type="entry name" value="TPR-like_helical_dom_sf"/>
</dbReference>
<dbReference type="InterPro" id="IPR000210">
    <property type="entry name" value="BTB/POZ_dom"/>
</dbReference>
<proteinExistence type="predicted"/>
<keyword evidence="4" id="KW-1185">Reference proteome</keyword>
<evidence type="ECO:0000313" key="4">
    <source>
        <dbReference type="Proteomes" id="UP001150062"/>
    </source>
</evidence>
<dbReference type="InterPro" id="IPR006597">
    <property type="entry name" value="Sel1-like"/>
</dbReference>
<dbReference type="InterPro" id="IPR019734">
    <property type="entry name" value="TPR_rpt"/>
</dbReference>
<comment type="caution">
    <text evidence="3">The sequence shown here is derived from an EMBL/GenBank/DDBJ whole genome shotgun (WGS) entry which is preliminary data.</text>
</comment>
<dbReference type="Pfam" id="PF08238">
    <property type="entry name" value="Sel1"/>
    <property type="match status" value="5"/>
</dbReference>
<dbReference type="PANTHER" id="PTHR43628">
    <property type="entry name" value="ACTIVATOR OF C KINASE PROTEIN 1-RELATED"/>
    <property type="match status" value="1"/>
</dbReference>
<sequence length="678" mass="79850">MYFNYLQEEYQKGDVDAIYELGLYYYKQGNYSECLKYYENAVEQSHTFALEGIGRCYEKGRGVKQSYETALEFYFKSATLGNAYAQYKVGKFYEEGIGCEKDLQISVDYYARACEAGNFNARDYLQFRQNKSSNEILENYCEFFETLNKNIKSMKDEGLSEYLLGFMYQNGIGVAQDLSQALVWFTKSAEKGNGRGMNSTGFFYRYSVGGVSDHRIGVEWFKKACEEGKDPNGMNSYALSLRDGVGCQEDISLSGKWFCEGMKYENSHCFYNITTEAEAYENTEYEVTPKLYFLYMKKCAWNHNPYGHFGVLKVFKNFEFTENSYEDHKKFYEHTMKMHKQKSHFHALPEVIESDKIQYCLRKKDSLPNIRDILLEPNFDINKTFSNNETALFEVVKHNKESTETIALLLDYGADPEMTNSENKKVYELENVNQNLTNLILSYNSIVDDFEQYWKSEIGVDVNIQGIKAHKWWIEQRMKTKLQDKDYENLEIFYQTEIKVWLDWVYTGRVKNSEIIEKICSKINVKWSKRIGKMGILEDLKDLYADDDSKDFIVLVQEEEDDDEEDEYADEDTDDDYVDIPAHKFILQVRSKLFRELIESNQLQSKKFYHFDQIQIDSFETIIEFFYTDYISISADSNVKEVIKDLTYGVKYFKLNENSVLMRRIEKIERESMTNEKK</sequence>
<dbReference type="SMART" id="SM00028">
    <property type="entry name" value="TPR"/>
    <property type="match status" value="1"/>
</dbReference>
<dbReference type="Gene3D" id="3.30.710.10">
    <property type="entry name" value="Potassium Channel Kv1.1, Chain A"/>
    <property type="match status" value="1"/>
</dbReference>
<dbReference type="SUPFAM" id="SSF48403">
    <property type="entry name" value="Ankyrin repeat"/>
    <property type="match status" value="1"/>
</dbReference>
<dbReference type="PROSITE" id="PS50005">
    <property type="entry name" value="TPR"/>
    <property type="match status" value="1"/>
</dbReference>
<dbReference type="PROSITE" id="PS50293">
    <property type="entry name" value="TPR_REGION"/>
    <property type="match status" value="1"/>
</dbReference>
<dbReference type="Gene3D" id="1.25.40.10">
    <property type="entry name" value="Tetratricopeptide repeat domain"/>
    <property type="match status" value="2"/>
</dbReference>